<proteinExistence type="predicted"/>
<feature type="compositionally biased region" description="Low complexity" evidence="1">
    <location>
        <begin position="416"/>
        <end position="427"/>
    </location>
</feature>
<feature type="region of interest" description="Disordered" evidence="1">
    <location>
        <begin position="404"/>
        <end position="427"/>
    </location>
</feature>
<evidence type="ECO:0000313" key="2">
    <source>
        <dbReference type="EMBL" id="KAL1633446.1"/>
    </source>
</evidence>
<dbReference type="Proteomes" id="UP001521184">
    <property type="component" value="Unassembled WGS sequence"/>
</dbReference>
<gene>
    <name evidence="2" type="ORF">SLS58_011077</name>
</gene>
<evidence type="ECO:0000256" key="1">
    <source>
        <dbReference type="SAM" id="MobiDB-lite"/>
    </source>
</evidence>
<keyword evidence="3" id="KW-1185">Reference proteome</keyword>
<name>A0ABR3T2B8_9PEZI</name>
<sequence length="438" mass="48531">MASRSKTSPPPLALRLRQGNGHDPDVFQLHRPSMQRQHLLEIITFDTARPLTLACAGYDEMTRTFDVAAAVRSGLLELVEQDTHRVVAFPRAPDERAVGRVAIPPRKSPRTLQARVTLDFNTTAPIWNDTLQPHKSYTLRFSPSGGQAWCYYADLSRPHRASKPPVSAFSREARRSDESSSSSEYTNSSHSSELATSPASSIFSNSAVSSHDSRSSVSSSDENLSVRRDDDMIRFTVYDDAAPPTCSATFSLESAVCHGSGTPPFRLITEVTLDGSEDTDGPITVNMSDTPFDSGNLNSVNKLVRCVDVESGKMVCFPFVALCWGGPPPGPDFPHETMFVELWPGATRWRHEYELELNDASKGRIGGLESLTAGKKYRMELSDEVTKYGFKEWMHGTKRDLLRGTTQEKKERWASPPRGRPGIPIRQRNAPVVFDVVD</sequence>
<protein>
    <submittedName>
        <fullName evidence="2">Uncharacterized protein</fullName>
    </submittedName>
</protein>
<feature type="compositionally biased region" description="Basic and acidic residues" evidence="1">
    <location>
        <begin position="404"/>
        <end position="413"/>
    </location>
</feature>
<feature type="region of interest" description="Disordered" evidence="1">
    <location>
        <begin position="161"/>
        <end position="224"/>
    </location>
</feature>
<feature type="compositionally biased region" description="Low complexity" evidence="1">
    <location>
        <begin position="179"/>
        <end position="223"/>
    </location>
</feature>
<evidence type="ECO:0000313" key="3">
    <source>
        <dbReference type="Proteomes" id="UP001521184"/>
    </source>
</evidence>
<organism evidence="2 3">
    <name type="scientific">Diplodia intermedia</name>
    <dbReference type="NCBI Taxonomy" id="856260"/>
    <lineage>
        <taxon>Eukaryota</taxon>
        <taxon>Fungi</taxon>
        <taxon>Dikarya</taxon>
        <taxon>Ascomycota</taxon>
        <taxon>Pezizomycotina</taxon>
        <taxon>Dothideomycetes</taxon>
        <taxon>Dothideomycetes incertae sedis</taxon>
        <taxon>Botryosphaeriales</taxon>
        <taxon>Botryosphaeriaceae</taxon>
        <taxon>Diplodia</taxon>
    </lineage>
</organism>
<comment type="caution">
    <text evidence="2">The sequence shown here is derived from an EMBL/GenBank/DDBJ whole genome shotgun (WGS) entry which is preliminary data.</text>
</comment>
<accession>A0ABR3T2B8</accession>
<dbReference type="EMBL" id="JAKEKT020000154">
    <property type="protein sequence ID" value="KAL1633446.1"/>
    <property type="molecule type" value="Genomic_DNA"/>
</dbReference>
<reference evidence="2 3" key="1">
    <citation type="journal article" date="2023" name="Plant Dis.">
        <title>First Report of Diplodia intermedia Causing Canker and Dieback Diseases on Apple Trees in Canada.</title>
        <authorList>
            <person name="Ellouze W."/>
            <person name="Ilyukhin E."/>
            <person name="Sulman M."/>
            <person name="Ali S."/>
        </authorList>
    </citation>
    <scope>NUCLEOTIDE SEQUENCE [LARGE SCALE GENOMIC DNA]</scope>
    <source>
        <strain evidence="2 3">M45-28</strain>
    </source>
</reference>